<sequence length="297" mass="34133">MNKIRPRVLMSTIVDVSLIILGLRKLFPREVKIMIREAVMPSTNFSEKRFPFFWEYLYRNLYRRADHVVVLSNRAKQRLIEVTGVDEGRITVIYNAVSDERIGYLSRPTPNRKGDPISLVSVGRLEYQKGYDLLVECFPYVIEKYPNLRLTIYGEGREKRTLQRQIERLGLGDAIALAGYVDNPLDAVQQADLFVMSSRYEGMSNAMLEALCCGTPVLMANNPENSADELIIDGKNGFLVPTCSADAIEHGLLRALGECRKLDRGWIRRDTRHRFSFERYLQSYTELIERACEREPG</sequence>
<dbReference type="PANTHER" id="PTHR12526:SF630">
    <property type="entry name" value="GLYCOSYLTRANSFERASE"/>
    <property type="match status" value="1"/>
</dbReference>
<name>A0A1F6TRM1_9PROT</name>
<dbReference type="Pfam" id="PF13439">
    <property type="entry name" value="Glyco_transf_4"/>
    <property type="match status" value="1"/>
</dbReference>
<dbReference type="SUPFAM" id="SSF53756">
    <property type="entry name" value="UDP-Glycosyltransferase/glycogen phosphorylase"/>
    <property type="match status" value="1"/>
</dbReference>
<dbReference type="InterPro" id="IPR028098">
    <property type="entry name" value="Glyco_trans_4-like_N"/>
</dbReference>
<dbReference type="AlphaFoldDB" id="A0A1F6TRM1"/>
<proteinExistence type="predicted"/>
<dbReference type="EMBL" id="MFSU01000048">
    <property type="protein sequence ID" value="OGI47706.1"/>
    <property type="molecule type" value="Genomic_DNA"/>
</dbReference>
<dbReference type="STRING" id="1817760.A2151_02990"/>
<dbReference type="Proteomes" id="UP000178885">
    <property type="component" value="Unassembled WGS sequence"/>
</dbReference>
<dbReference type="Pfam" id="PF00534">
    <property type="entry name" value="Glycos_transf_1"/>
    <property type="match status" value="1"/>
</dbReference>
<evidence type="ECO:0000313" key="3">
    <source>
        <dbReference type="EMBL" id="OGI47706.1"/>
    </source>
</evidence>
<reference evidence="3 4" key="1">
    <citation type="journal article" date="2016" name="Nat. Commun.">
        <title>Thousands of microbial genomes shed light on interconnected biogeochemical processes in an aquifer system.</title>
        <authorList>
            <person name="Anantharaman K."/>
            <person name="Brown C.T."/>
            <person name="Hug L.A."/>
            <person name="Sharon I."/>
            <person name="Castelle C.J."/>
            <person name="Probst A.J."/>
            <person name="Thomas B.C."/>
            <person name="Singh A."/>
            <person name="Wilkins M.J."/>
            <person name="Karaoz U."/>
            <person name="Brodie E.L."/>
            <person name="Williams K.H."/>
            <person name="Hubbard S.S."/>
            <person name="Banfield J.F."/>
        </authorList>
    </citation>
    <scope>NUCLEOTIDE SEQUENCE [LARGE SCALE GENOMIC DNA]</scope>
</reference>
<gene>
    <name evidence="3" type="ORF">A2151_02990</name>
</gene>
<dbReference type="GO" id="GO:0016757">
    <property type="term" value="F:glycosyltransferase activity"/>
    <property type="evidence" value="ECO:0007669"/>
    <property type="project" value="InterPro"/>
</dbReference>
<dbReference type="Gene3D" id="3.40.50.2000">
    <property type="entry name" value="Glycogen Phosphorylase B"/>
    <property type="match status" value="2"/>
</dbReference>
<dbReference type="InterPro" id="IPR001296">
    <property type="entry name" value="Glyco_trans_1"/>
</dbReference>
<dbReference type="PANTHER" id="PTHR12526">
    <property type="entry name" value="GLYCOSYLTRANSFERASE"/>
    <property type="match status" value="1"/>
</dbReference>
<evidence type="ECO:0000313" key="4">
    <source>
        <dbReference type="Proteomes" id="UP000178885"/>
    </source>
</evidence>
<evidence type="ECO:0000259" key="1">
    <source>
        <dbReference type="Pfam" id="PF00534"/>
    </source>
</evidence>
<comment type="caution">
    <text evidence="3">The sequence shown here is derived from an EMBL/GenBank/DDBJ whole genome shotgun (WGS) entry which is preliminary data.</text>
</comment>
<accession>A0A1F6TRM1</accession>
<feature type="domain" description="Glycosyl transferase family 1" evidence="1">
    <location>
        <begin position="110"/>
        <end position="257"/>
    </location>
</feature>
<organism evidence="3 4">
    <name type="scientific">Candidatus Muproteobacteria bacterium RBG_16_65_34</name>
    <dbReference type="NCBI Taxonomy" id="1817760"/>
    <lineage>
        <taxon>Bacteria</taxon>
        <taxon>Pseudomonadati</taxon>
        <taxon>Pseudomonadota</taxon>
        <taxon>Candidatus Muproteobacteria</taxon>
    </lineage>
</organism>
<evidence type="ECO:0008006" key="5">
    <source>
        <dbReference type="Google" id="ProtNLM"/>
    </source>
</evidence>
<feature type="domain" description="Glycosyltransferase subfamily 4-like N-terminal" evidence="2">
    <location>
        <begin position="47"/>
        <end position="101"/>
    </location>
</feature>
<evidence type="ECO:0000259" key="2">
    <source>
        <dbReference type="Pfam" id="PF13439"/>
    </source>
</evidence>
<dbReference type="CDD" id="cd03811">
    <property type="entry name" value="GT4_GT28_WabH-like"/>
    <property type="match status" value="1"/>
</dbReference>
<protein>
    <recommendedName>
        <fullName evidence="5">Glycosyl transferase family 1 domain-containing protein</fullName>
    </recommendedName>
</protein>